<organism evidence="2">
    <name type="scientific">Melampsora larici-populina (strain 98AG31 / pathotype 3-4-7)</name>
    <name type="common">Poplar leaf rust fungus</name>
    <dbReference type="NCBI Taxonomy" id="747676"/>
    <lineage>
        <taxon>Eukaryota</taxon>
        <taxon>Fungi</taxon>
        <taxon>Dikarya</taxon>
        <taxon>Basidiomycota</taxon>
        <taxon>Pucciniomycotina</taxon>
        <taxon>Pucciniomycetes</taxon>
        <taxon>Pucciniales</taxon>
        <taxon>Melampsoraceae</taxon>
        <taxon>Melampsora</taxon>
    </lineage>
</organism>
<proteinExistence type="predicted"/>
<dbReference type="GeneID" id="18921527"/>
<dbReference type="EMBL" id="GL883091">
    <property type="protein sequence ID" value="EGG12267.1"/>
    <property type="molecule type" value="Genomic_DNA"/>
</dbReference>
<dbReference type="InParanoid" id="F4R5G2"/>
<dbReference type="KEGG" id="mlr:MELLADRAFT_101947"/>
<accession>F4R5G2</accession>
<name>F4R5G2_MELLP</name>
<keyword evidence="2" id="KW-1185">Reference proteome</keyword>
<evidence type="ECO:0000313" key="2">
    <source>
        <dbReference type="Proteomes" id="UP000001072"/>
    </source>
</evidence>
<dbReference type="HOGENOM" id="CLU_2097372_0_0_1"/>
<dbReference type="RefSeq" id="XP_007404642.1">
    <property type="nucleotide sequence ID" value="XM_007404580.1"/>
</dbReference>
<evidence type="ECO:0000313" key="1">
    <source>
        <dbReference type="EMBL" id="EGG12267.1"/>
    </source>
</evidence>
<dbReference type="VEuPathDB" id="FungiDB:MELLADRAFT_101947"/>
<reference evidence="2" key="1">
    <citation type="journal article" date="2011" name="Proc. Natl. Acad. Sci. U.S.A.">
        <title>Obligate biotrophy features unraveled by the genomic analysis of rust fungi.</title>
        <authorList>
            <person name="Duplessis S."/>
            <person name="Cuomo C.A."/>
            <person name="Lin Y.-C."/>
            <person name="Aerts A."/>
            <person name="Tisserant E."/>
            <person name="Veneault-Fourrey C."/>
            <person name="Joly D.L."/>
            <person name="Hacquard S."/>
            <person name="Amselem J."/>
            <person name="Cantarel B.L."/>
            <person name="Chiu R."/>
            <person name="Coutinho P.M."/>
            <person name="Feau N."/>
            <person name="Field M."/>
            <person name="Frey P."/>
            <person name="Gelhaye E."/>
            <person name="Goldberg J."/>
            <person name="Grabherr M.G."/>
            <person name="Kodira C.D."/>
            <person name="Kohler A."/>
            <person name="Kuees U."/>
            <person name="Lindquist E.A."/>
            <person name="Lucas S.M."/>
            <person name="Mago R."/>
            <person name="Mauceli E."/>
            <person name="Morin E."/>
            <person name="Murat C."/>
            <person name="Pangilinan J.L."/>
            <person name="Park R."/>
            <person name="Pearson M."/>
            <person name="Quesneville H."/>
            <person name="Rouhier N."/>
            <person name="Sakthikumar S."/>
            <person name="Salamov A.A."/>
            <person name="Schmutz J."/>
            <person name="Selles B."/>
            <person name="Shapiro H."/>
            <person name="Tanguay P."/>
            <person name="Tuskan G.A."/>
            <person name="Henrissat B."/>
            <person name="Van de Peer Y."/>
            <person name="Rouze P."/>
            <person name="Ellis J.G."/>
            <person name="Dodds P.N."/>
            <person name="Schein J.E."/>
            <person name="Zhong S."/>
            <person name="Hamelin R.C."/>
            <person name="Grigoriev I.V."/>
            <person name="Szabo L.J."/>
            <person name="Martin F."/>
        </authorList>
    </citation>
    <scope>NUCLEOTIDE SEQUENCE [LARGE SCALE GENOMIC DNA]</scope>
    <source>
        <strain evidence="2">98AG31 / pathotype 3-4-7</strain>
    </source>
</reference>
<sequence>MDVVESIRADGKISQAKLQRLWMSGCGNAGLSATRKNLATGSRYDQSRSPWPARCWTSDASNMKLATLANASKCSNAYHVSFWDTGLLESSFLDSWRERFSGSTKSATHDIHPRIA</sequence>
<gene>
    <name evidence="1" type="ORF">MELLADRAFT_101947</name>
</gene>
<protein>
    <submittedName>
        <fullName evidence="1">Uncharacterized protein</fullName>
    </submittedName>
</protein>
<dbReference type="AlphaFoldDB" id="F4R5G2"/>
<dbReference type="Proteomes" id="UP000001072">
    <property type="component" value="Unassembled WGS sequence"/>
</dbReference>